<dbReference type="SUPFAM" id="SSF56601">
    <property type="entry name" value="beta-lactamase/transpeptidase-like"/>
    <property type="match status" value="1"/>
</dbReference>
<dbReference type="InterPro" id="IPR012338">
    <property type="entry name" value="Beta-lactam/transpept-like"/>
</dbReference>
<reference evidence="2 3" key="1">
    <citation type="submission" date="2024-09" db="EMBL/GenBank/DDBJ databases">
        <authorList>
            <person name="Sun Q."/>
            <person name="Mori K."/>
        </authorList>
    </citation>
    <scope>NUCLEOTIDE SEQUENCE [LARGE SCALE GENOMIC DNA]</scope>
    <source>
        <strain evidence="2 3">CCM 7957</strain>
    </source>
</reference>
<evidence type="ECO:0000313" key="3">
    <source>
        <dbReference type="Proteomes" id="UP001589783"/>
    </source>
</evidence>
<evidence type="ECO:0008006" key="4">
    <source>
        <dbReference type="Google" id="ProtNLM"/>
    </source>
</evidence>
<dbReference type="Proteomes" id="UP001589783">
    <property type="component" value="Unassembled WGS sequence"/>
</dbReference>
<dbReference type="PANTHER" id="PTHR35333">
    <property type="entry name" value="BETA-LACTAMASE"/>
    <property type="match status" value="1"/>
</dbReference>
<keyword evidence="3" id="KW-1185">Reference proteome</keyword>
<organism evidence="2 3">
    <name type="scientific">Gordonia phosphorivorans</name>
    <dbReference type="NCBI Taxonomy" id="1056982"/>
    <lineage>
        <taxon>Bacteria</taxon>
        <taxon>Bacillati</taxon>
        <taxon>Actinomycetota</taxon>
        <taxon>Actinomycetes</taxon>
        <taxon>Mycobacteriales</taxon>
        <taxon>Gordoniaceae</taxon>
        <taxon>Gordonia</taxon>
    </lineage>
</organism>
<proteinExistence type="predicted"/>
<feature type="chain" id="PRO_5045572697" description="Beta-lactamase" evidence="1">
    <location>
        <begin position="30"/>
        <end position="292"/>
    </location>
</feature>
<dbReference type="RefSeq" id="WP_382363323.1">
    <property type="nucleotide sequence ID" value="NZ_JBHLWV010000019.1"/>
</dbReference>
<feature type="signal peptide" evidence="1">
    <location>
        <begin position="1"/>
        <end position="29"/>
    </location>
</feature>
<evidence type="ECO:0000313" key="2">
    <source>
        <dbReference type="EMBL" id="MFC0315013.1"/>
    </source>
</evidence>
<dbReference type="EMBL" id="JBHLWV010000019">
    <property type="protein sequence ID" value="MFC0315013.1"/>
    <property type="molecule type" value="Genomic_DNA"/>
</dbReference>
<accession>A0ABV6HAP0</accession>
<name>A0ABV6HAP0_9ACTN</name>
<protein>
    <recommendedName>
        <fullName evidence="4">Beta-lactamase</fullName>
    </recommendedName>
</protein>
<gene>
    <name evidence="2" type="ORF">ACFFJD_09135</name>
</gene>
<dbReference type="Gene3D" id="3.40.710.10">
    <property type="entry name" value="DD-peptidase/beta-lactamase superfamily"/>
    <property type="match status" value="1"/>
</dbReference>
<evidence type="ECO:0000256" key="1">
    <source>
        <dbReference type="SAM" id="SignalP"/>
    </source>
</evidence>
<comment type="caution">
    <text evidence="2">The sequence shown here is derived from an EMBL/GenBank/DDBJ whole genome shotgun (WGS) entry which is preliminary data.</text>
</comment>
<dbReference type="PANTHER" id="PTHR35333:SF3">
    <property type="entry name" value="BETA-LACTAMASE-TYPE TRANSPEPTIDASE FOLD CONTAINING PROTEIN"/>
    <property type="match status" value="1"/>
</dbReference>
<dbReference type="InterPro" id="IPR000871">
    <property type="entry name" value="Beta-lactam_class-A"/>
</dbReference>
<keyword evidence="1" id="KW-0732">Signal</keyword>
<sequence length="292" mass="30334">MTLRRVLVGVGAAVVVTCSAVSGAGAAHAVDLPFGLGNGSLGAAAVPKAQLDKSFRSLTKSMAKSLPGQVGIAITPVGGDVPISFGSLKSARAWSTLKVPVSIAAQRHVGAAALPQELKAIEFSDNPAAEDLWRVLGGGQRSVDAVTAVLREGHDLRTRVSSEVDQPRSYPGHTPWALADQAIFAAHLPCLPDTGQVLDYMGHVAPNQQWGVAQPRSRGVRAAVKGGWGPASDTNGKEVVRQLAVITTPRGQYGVSVAALPRSGSFADGTAMVTRVGKWLLRNLDKFPAGRC</sequence>